<protein>
    <submittedName>
        <fullName evidence="8">Probable serine/threonine-protein kinase PkwA</fullName>
    </submittedName>
</protein>
<evidence type="ECO:0000256" key="2">
    <source>
        <dbReference type="ARBA" id="ARBA00022737"/>
    </source>
</evidence>
<dbReference type="Gene3D" id="2.130.10.80">
    <property type="entry name" value="Galactose oxidase/kelch, beta-propeller"/>
    <property type="match status" value="1"/>
</dbReference>
<comment type="caution">
    <text evidence="6">The sequence shown here is derived from an EMBL/GenBank/DDBJ whole genome shotgun (WGS) entry which is preliminary data.</text>
</comment>
<dbReference type="GO" id="GO:0016301">
    <property type="term" value="F:kinase activity"/>
    <property type="evidence" value="ECO:0007669"/>
    <property type="project" value="UniProtKB-KW"/>
</dbReference>
<dbReference type="EMBL" id="CAMXCT030005135">
    <property type="protein sequence ID" value="CAL4798849.1"/>
    <property type="molecule type" value="Genomic_DNA"/>
</dbReference>
<reference evidence="6" key="1">
    <citation type="submission" date="2022-10" db="EMBL/GenBank/DDBJ databases">
        <authorList>
            <person name="Chen Y."/>
            <person name="Dougan E. K."/>
            <person name="Chan C."/>
            <person name="Rhodes N."/>
            <person name="Thang M."/>
        </authorList>
    </citation>
    <scope>NUCLEOTIDE SEQUENCE</scope>
</reference>
<dbReference type="Proteomes" id="UP001152797">
    <property type="component" value="Unassembled WGS sequence"/>
</dbReference>
<evidence type="ECO:0000256" key="4">
    <source>
        <dbReference type="SAM" id="MobiDB-lite"/>
    </source>
</evidence>
<sequence>MLGFPVTPLAERLLNWLYAFGGRNQESGPLDNVEMFNTYHGQWVPAPRMPKRRAGSAAAVLADGRMMVIGGYTEEGIAQGLLSSCDVFNPFTGEWTEDGAAPLSRGRWGHGCASLQNKDIQQEIFRLTGAPAYRQRLLHESEVLDPRRRLQDLGFTRELSLMLIVQDVLWLATTSVDGGVKIWNADTGEVVQTLGGHQNGVRHATFSSDGCTLLTAARDCTAKIWNALTGEPIEVLRGHTNAVYKAVFSDDGLMVLTASNDGTARLWYVLTGECIKIFAPHDDGVISAIFARDGSILTASVDRTARVWDLQTAECVQVLKRPRGEVIVAVFSTRQSLNLALYTLQEGTAKLWNIATQQCIQTFKGHRAYITAATLSRDCSQLLTASWDRSVKLWPVQAFRKTRKPAMTFLGHSNGVVSAEFSVDMTKIVTAASDGAAKIWVYVVGGCSLQLEAQAAEAFMVTLRHCEIYLPDENRWVPTGALQIPRSGTRVVALDSSHLAAIGGCDDVFGRAETQPTVELYDAHTELWSILPHHLKNPRCNRDPVVLAENQDTTVRVCPSMGSMESHIGADLLHELMPKPEEELGRGPAHGAPPCLLTAIGKTVPYSSKIKAEETGSSPSTASELRLVEDTPTCSSLSDSPRRWREMSPMKVPIPEAYRKELLSSNWPLRVERSQDATREPLPTLAAWAQAEARAGRFTCLSTTPELTRPAPPAYPPPAWPCSFEAPPSLPIPPLPPQSADGDYAPLSQESRRRVATGKTGNFLAKFVFNGFDASNHADFELVPRLIGRKGCNLRPISQSCRGKIRVTGWDGSQPMGKFQTTGKPNVDSPVEVTLSCHDQDSLDEGIRQINVLLEDLSNHFSRYCYKRGISPVPELPESAPQGRKLEKERSDLPLGCDAGTCGNLLSDSVEGVLNPLKRVPGLRKVALAAAQEVVKLARCAPFCSVDMEKNWKDYVGLWEYEVPKPQRGFCHENTSMSSMVVTENRRTTAGAAAWAPGQLLVIGGAPSMCSAEVYRVQIPEGLPAVEDEKIALGLNDWWFEQIKLAAVAQDDLPDKRMGCQAAVLSLPSGGKTYPVTDRRCVVVIGGEKYDEVPEVSRIRQMSAVPVYDTELAKWREDRVVPPLPCPRTAVAVCVGLGRGEL</sequence>
<dbReference type="SUPFAM" id="SSF50978">
    <property type="entry name" value="WD40 repeat-like"/>
    <property type="match status" value="1"/>
</dbReference>
<dbReference type="EMBL" id="CAMXCT020005135">
    <property type="protein sequence ID" value="CAL1164912.1"/>
    <property type="molecule type" value="Genomic_DNA"/>
</dbReference>
<reference evidence="7" key="2">
    <citation type="submission" date="2024-04" db="EMBL/GenBank/DDBJ databases">
        <authorList>
            <person name="Chen Y."/>
            <person name="Shah S."/>
            <person name="Dougan E. K."/>
            <person name="Thang M."/>
            <person name="Chan C."/>
        </authorList>
    </citation>
    <scope>NUCLEOTIDE SEQUENCE [LARGE SCALE GENOMIC DNA]</scope>
</reference>
<keyword evidence="9" id="KW-1185">Reference proteome</keyword>
<dbReference type="PROSITE" id="PS50082">
    <property type="entry name" value="WD_REPEATS_2"/>
    <property type="match status" value="6"/>
</dbReference>
<dbReference type="GO" id="GO:0003723">
    <property type="term" value="F:RNA binding"/>
    <property type="evidence" value="ECO:0007669"/>
    <property type="project" value="InterPro"/>
</dbReference>
<dbReference type="Gene3D" id="2.130.10.10">
    <property type="entry name" value="YVTN repeat-like/Quinoprotein amine dehydrogenase"/>
    <property type="match status" value="2"/>
</dbReference>
<evidence type="ECO:0000313" key="6">
    <source>
        <dbReference type="EMBL" id="CAI4011537.1"/>
    </source>
</evidence>
<dbReference type="InterPro" id="IPR015943">
    <property type="entry name" value="WD40/YVTN_repeat-like_dom_sf"/>
</dbReference>
<feature type="repeat" description="WD" evidence="3">
    <location>
        <begin position="363"/>
        <end position="404"/>
    </location>
</feature>
<feature type="region of interest" description="Disordered" evidence="4">
    <location>
        <begin position="611"/>
        <end position="642"/>
    </location>
</feature>
<accession>A0A9P1DLE7</accession>
<organism evidence="6">
    <name type="scientific">Cladocopium goreaui</name>
    <dbReference type="NCBI Taxonomy" id="2562237"/>
    <lineage>
        <taxon>Eukaryota</taxon>
        <taxon>Sar</taxon>
        <taxon>Alveolata</taxon>
        <taxon>Dinophyceae</taxon>
        <taxon>Suessiales</taxon>
        <taxon>Symbiodiniaceae</taxon>
        <taxon>Cladocopium</taxon>
    </lineage>
</organism>
<dbReference type="PANTHER" id="PTHR14604:SF4">
    <property type="entry name" value="F-BOX DOMAIN-CONTAINING PROTEIN"/>
    <property type="match status" value="1"/>
</dbReference>
<feature type="repeat" description="WD" evidence="3">
    <location>
        <begin position="409"/>
        <end position="440"/>
    </location>
</feature>
<gene>
    <name evidence="6" type="ORF">C1SCF055_LOCUS36688</name>
</gene>
<evidence type="ECO:0000259" key="5">
    <source>
        <dbReference type="PROSITE" id="PS50053"/>
    </source>
</evidence>
<dbReference type="CDD" id="cd00200">
    <property type="entry name" value="WD40"/>
    <property type="match status" value="1"/>
</dbReference>
<keyword evidence="8" id="KW-0808">Transferase</keyword>
<feature type="repeat" description="WD" evidence="3">
    <location>
        <begin position="171"/>
        <end position="193"/>
    </location>
</feature>
<proteinExistence type="predicted"/>
<dbReference type="SUPFAM" id="SSF54791">
    <property type="entry name" value="Eukaryotic type KH-domain (KH-domain type I)"/>
    <property type="match status" value="1"/>
</dbReference>
<dbReference type="InterPro" id="IPR036612">
    <property type="entry name" value="KH_dom_type_1_sf"/>
</dbReference>
<dbReference type="InterPro" id="IPR036322">
    <property type="entry name" value="WD40_repeat_dom_sf"/>
</dbReference>
<feature type="repeat" description="WD" evidence="3">
    <location>
        <begin position="194"/>
        <end position="235"/>
    </location>
</feature>
<dbReference type="InterPro" id="IPR000626">
    <property type="entry name" value="Ubiquitin-like_dom"/>
</dbReference>
<feature type="repeat" description="WD" evidence="3">
    <location>
        <begin position="278"/>
        <end position="318"/>
    </location>
</feature>
<dbReference type="PROSITE" id="PS00678">
    <property type="entry name" value="WD_REPEATS_1"/>
    <property type="match status" value="1"/>
</dbReference>
<dbReference type="InterPro" id="IPR037293">
    <property type="entry name" value="Gal_Oxidase_central_sf"/>
</dbReference>
<dbReference type="InterPro" id="IPR006652">
    <property type="entry name" value="Kelch_1"/>
</dbReference>
<evidence type="ECO:0000256" key="3">
    <source>
        <dbReference type="PROSITE-ProRule" id="PRU00221"/>
    </source>
</evidence>
<dbReference type="Pfam" id="PF01344">
    <property type="entry name" value="Kelch_1"/>
    <property type="match status" value="1"/>
</dbReference>
<name>A0A9P1DLE7_9DINO</name>
<dbReference type="Pfam" id="PF22675">
    <property type="entry name" value="KH-I_KHDC4-BBP"/>
    <property type="match status" value="1"/>
</dbReference>
<dbReference type="InterPro" id="IPR001680">
    <property type="entry name" value="WD40_rpt"/>
</dbReference>
<keyword evidence="1 3" id="KW-0853">WD repeat</keyword>
<dbReference type="SMART" id="SM00320">
    <property type="entry name" value="WD40"/>
    <property type="match status" value="7"/>
</dbReference>
<feature type="repeat" description="WD" evidence="3">
    <location>
        <begin position="236"/>
        <end position="277"/>
    </location>
</feature>
<dbReference type="SMART" id="SM00612">
    <property type="entry name" value="Kelch"/>
    <property type="match status" value="5"/>
</dbReference>
<evidence type="ECO:0000313" key="7">
    <source>
        <dbReference type="EMBL" id="CAL1164912.1"/>
    </source>
</evidence>
<dbReference type="InterPro" id="IPR019775">
    <property type="entry name" value="WD40_repeat_CS"/>
</dbReference>
<keyword evidence="2" id="KW-0677">Repeat</keyword>
<dbReference type="PANTHER" id="PTHR14604">
    <property type="entry name" value="WD40 REPEAT PF20"/>
    <property type="match status" value="1"/>
</dbReference>
<dbReference type="InterPro" id="IPR015915">
    <property type="entry name" value="Kelch-typ_b-propeller"/>
</dbReference>
<feature type="domain" description="Ubiquitin-like" evidence="5">
    <location>
        <begin position="119"/>
        <end position="166"/>
    </location>
</feature>
<dbReference type="PROSITE" id="PS50294">
    <property type="entry name" value="WD_REPEATS_REGION"/>
    <property type="match status" value="5"/>
</dbReference>
<dbReference type="Gene3D" id="2.120.10.80">
    <property type="entry name" value="Kelch-type beta propeller"/>
    <property type="match status" value="2"/>
</dbReference>
<evidence type="ECO:0000313" key="8">
    <source>
        <dbReference type="EMBL" id="CAL4798849.1"/>
    </source>
</evidence>
<dbReference type="EMBL" id="CAMXCT010005135">
    <property type="protein sequence ID" value="CAI4011537.1"/>
    <property type="molecule type" value="Genomic_DNA"/>
</dbReference>
<evidence type="ECO:0000313" key="9">
    <source>
        <dbReference type="Proteomes" id="UP001152797"/>
    </source>
</evidence>
<keyword evidence="8" id="KW-0418">Kinase</keyword>
<dbReference type="Pfam" id="PF00400">
    <property type="entry name" value="WD40"/>
    <property type="match status" value="5"/>
</dbReference>
<dbReference type="InterPro" id="IPR050995">
    <property type="entry name" value="WD-F-box_domain-protein"/>
</dbReference>
<dbReference type="InterPro" id="IPR055256">
    <property type="entry name" value="KH_1_KHDC4/BBP-like"/>
</dbReference>
<evidence type="ECO:0000256" key="1">
    <source>
        <dbReference type="ARBA" id="ARBA00022574"/>
    </source>
</evidence>
<dbReference type="AlphaFoldDB" id="A0A9P1DLE7"/>
<dbReference type="Gene3D" id="3.30.1370.10">
    <property type="entry name" value="K Homology domain, type 1"/>
    <property type="match status" value="1"/>
</dbReference>
<dbReference type="PROSITE" id="PS50053">
    <property type="entry name" value="UBIQUITIN_2"/>
    <property type="match status" value="1"/>
</dbReference>
<dbReference type="SUPFAM" id="SSF117281">
    <property type="entry name" value="Kelch motif"/>
    <property type="match status" value="2"/>
</dbReference>
<dbReference type="OrthoDB" id="191037at2759"/>